<keyword evidence="1" id="KW-0175">Coiled coil</keyword>
<feature type="coiled-coil region" evidence="1">
    <location>
        <begin position="12"/>
        <end position="39"/>
    </location>
</feature>
<evidence type="ECO:0000256" key="1">
    <source>
        <dbReference type="SAM" id="Coils"/>
    </source>
</evidence>
<dbReference type="InterPro" id="IPR056924">
    <property type="entry name" value="SH3_Tf2-1"/>
</dbReference>
<organism evidence="3 4">
    <name type="scientific">Ceratopteris richardii</name>
    <name type="common">Triangle waterfern</name>
    <dbReference type="NCBI Taxonomy" id="49495"/>
    <lineage>
        <taxon>Eukaryota</taxon>
        <taxon>Viridiplantae</taxon>
        <taxon>Streptophyta</taxon>
        <taxon>Embryophyta</taxon>
        <taxon>Tracheophyta</taxon>
        <taxon>Polypodiopsida</taxon>
        <taxon>Polypodiidae</taxon>
        <taxon>Polypodiales</taxon>
        <taxon>Pteridineae</taxon>
        <taxon>Pteridaceae</taxon>
        <taxon>Parkerioideae</taxon>
        <taxon>Ceratopteris</taxon>
    </lineage>
</organism>
<evidence type="ECO:0000313" key="3">
    <source>
        <dbReference type="EMBL" id="KAH7438552.1"/>
    </source>
</evidence>
<dbReference type="Proteomes" id="UP000825935">
    <property type="component" value="Chromosome 4"/>
</dbReference>
<reference evidence="3" key="1">
    <citation type="submission" date="2021-08" db="EMBL/GenBank/DDBJ databases">
        <title>WGS assembly of Ceratopteris richardii.</title>
        <authorList>
            <person name="Marchant D.B."/>
            <person name="Chen G."/>
            <person name="Jenkins J."/>
            <person name="Shu S."/>
            <person name="Leebens-Mack J."/>
            <person name="Grimwood J."/>
            <person name="Schmutz J."/>
            <person name="Soltis P."/>
            <person name="Soltis D."/>
            <person name="Chen Z.-H."/>
        </authorList>
    </citation>
    <scope>NUCLEOTIDE SEQUENCE</scope>
    <source>
        <strain evidence="3">Whitten #5841</strain>
        <tissue evidence="3">Leaf</tissue>
    </source>
</reference>
<feature type="domain" description="Tf2-1-like SH3-like" evidence="2">
    <location>
        <begin position="49"/>
        <end position="112"/>
    </location>
</feature>
<dbReference type="PANTHER" id="PTHR46148:SF52">
    <property type="entry name" value="OS04G0603800 PROTEIN"/>
    <property type="match status" value="1"/>
</dbReference>
<gene>
    <name evidence="3" type="ORF">KP509_04G020000</name>
</gene>
<evidence type="ECO:0000313" key="4">
    <source>
        <dbReference type="Proteomes" id="UP000825935"/>
    </source>
</evidence>
<dbReference type="EMBL" id="CM035409">
    <property type="protein sequence ID" value="KAH7438552.1"/>
    <property type="molecule type" value="Genomic_DNA"/>
</dbReference>
<accession>A0A8T2UTA4</accession>
<protein>
    <recommendedName>
        <fullName evidence="2">Tf2-1-like SH3-like domain-containing protein</fullName>
    </recommendedName>
</protein>
<keyword evidence="4" id="KW-1185">Reference proteome</keyword>
<dbReference type="AlphaFoldDB" id="A0A8T2UTA4"/>
<evidence type="ECO:0000259" key="2">
    <source>
        <dbReference type="Pfam" id="PF24626"/>
    </source>
</evidence>
<dbReference type="OMA" id="ILAWEDK"/>
<comment type="caution">
    <text evidence="3">The sequence shown here is derived from an EMBL/GenBank/DDBJ whole genome shotgun (WGS) entry which is preliminary data.</text>
</comment>
<sequence>MPKKCPIALEFLASLQENLEIAKAKMQQATNRAKEYVDRKRSPRVSKEGDRFFLQVPTRSTSLSTGKCTKLSPRFCGPWKIVKKLSDVTYQLEVPPDCRVHPVFHFSKLRKYISKEDNLIEAIISLQETDSIDHSPYRILNQRQNLLRNYVIQEYLVAWR</sequence>
<dbReference type="OrthoDB" id="1909122at2759"/>
<name>A0A8T2UTA4_CERRI</name>
<proteinExistence type="predicted"/>
<dbReference type="Pfam" id="PF24626">
    <property type="entry name" value="SH3_Tf2-1"/>
    <property type="match status" value="1"/>
</dbReference>
<dbReference type="PANTHER" id="PTHR46148">
    <property type="entry name" value="CHROMO DOMAIN-CONTAINING PROTEIN"/>
    <property type="match status" value="1"/>
</dbReference>